<evidence type="ECO:0000313" key="1">
    <source>
        <dbReference type="EMBL" id="RMC14229.1"/>
    </source>
</evidence>
<organism evidence="1 2">
    <name type="scientific">Hirundo rustica rustica</name>
    <dbReference type="NCBI Taxonomy" id="333673"/>
    <lineage>
        <taxon>Eukaryota</taxon>
        <taxon>Metazoa</taxon>
        <taxon>Chordata</taxon>
        <taxon>Craniata</taxon>
        <taxon>Vertebrata</taxon>
        <taxon>Euteleostomi</taxon>
        <taxon>Archelosauria</taxon>
        <taxon>Archosauria</taxon>
        <taxon>Dinosauria</taxon>
        <taxon>Saurischia</taxon>
        <taxon>Theropoda</taxon>
        <taxon>Coelurosauria</taxon>
        <taxon>Aves</taxon>
        <taxon>Neognathae</taxon>
        <taxon>Neoaves</taxon>
        <taxon>Telluraves</taxon>
        <taxon>Australaves</taxon>
        <taxon>Passeriformes</taxon>
        <taxon>Sylvioidea</taxon>
        <taxon>Hirundinidae</taxon>
        <taxon>Hirundo</taxon>
    </lineage>
</organism>
<dbReference type="STRING" id="333673.A0A3M0KLV7"/>
<dbReference type="AlphaFoldDB" id="A0A3M0KLV7"/>
<reference evidence="1 2" key="1">
    <citation type="submission" date="2018-07" db="EMBL/GenBank/DDBJ databases">
        <title>A high quality draft genome assembly of the barn swallow (H. rustica rustica).</title>
        <authorList>
            <person name="Formenti G."/>
            <person name="Chiara M."/>
            <person name="Poveda L."/>
            <person name="Francoijs K.-J."/>
            <person name="Bonisoli-Alquati A."/>
            <person name="Canova L."/>
            <person name="Gianfranceschi L."/>
            <person name="Horner D.S."/>
            <person name="Saino N."/>
        </authorList>
    </citation>
    <scope>NUCLEOTIDE SEQUENCE [LARGE SCALE GENOMIC DNA]</scope>
    <source>
        <strain evidence="1">Chelidonia</strain>
        <tissue evidence="1">Blood</tissue>
    </source>
</reference>
<protein>
    <submittedName>
        <fullName evidence="1">Uncharacterized protein</fullName>
    </submittedName>
</protein>
<gene>
    <name evidence="1" type="ORF">DUI87_09320</name>
</gene>
<name>A0A3M0KLV7_HIRRU</name>
<dbReference type="Proteomes" id="UP000269221">
    <property type="component" value="Unassembled WGS sequence"/>
</dbReference>
<dbReference type="OrthoDB" id="10056483at2759"/>
<comment type="caution">
    <text evidence="1">The sequence shown here is derived from an EMBL/GenBank/DDBJ whole genome shotgun (WGS) entry which is preliminary data.</text>
</comment>
<dbReference type="EMBL" id="QRBI01000105">
    <property type="protein sequence ID" value="RMC14229.1"/>
    <property type="molecule type" value="Genomic_DNA"/>
</dbReference>
<accession>A0A3M0KLV7</accession>
<dbReference type="PANTHER" id="PTHR33332">
    <property type="entry name" value="REVERSE TRANSCRIPTASE DOMAIN-CONTAINING PROTEIN"/>
    <property type="match status" value="1"/>
</dbReference>
<keyword evidence="2" id="KW-1185">Reference proteome</keyword>
<sequence>MSSVVNALEERDAIQRDPDRLERWASVSLVKLNKAKCNVLHLGRGNQQYQQTLSNEWTESSPVVKDFGILVDEIFDMNQQLRPRNYFLHYESSSNLITIKHKDNYGLDEINKSQSQE</sequence>
<evidence type="ECO:0000313" key="2">
    <source>
        <dbReference type="Proteomes" id="UP000269221"/>
    </source>
</evidence>
<proteinExistence type="predicted"/>